<evidence type="ECO:0000256" key="11">
    <source>
        <dbReference type="SAM" id="Phobius"/>
    </source>
</evidence>
<feature type="transmembrane region" description="Helical" evidence="11">
    <location>
        <begin position="128"/>
        <end position="149"/>
    </location>
</feature>
<comment type="subcellular location">
    <subcellularLocation>
        <location evidence="1">Membrane</location>
        <topology evidence="1">Multi-pass membrane protein</topology>
    </subcellularLocation>
</comment>
<evidence type="ECO:0000256" key="1">
    <source>
        <dbReference type="ARBA" id="ARBA00004141"/>
    </source>
</evidence>
<evidence type="ECO:0000256" key="2">
    <source>
        <dbReference type="ARBA" id="ARBA00006175"/>
    </source>
</evidence>
<evidence type="ECO:0000256" key="8">
    <source>
        <dbReference type="ARBA" id="ARBA00034651"/>
    </source>
</evidence>
<dbReference type="InterPro" id="IPR000425">
    <property type="entry name" value="MIP"/>
</dbReference>
<evidence type="ECO:0008006" key="14">
    <source>
        <dbReference type="Google" id="ProtNLM"/>
    </source>
</evidence>
<dbReference type="InterPro" id="IPR023271">
    <property type="entry name" value="Aquaporin-like"/>
</dbReference>
<comment type="caution">
    <text evidence="12">The sequence shown here is derived from an EMBL/GenBank/DDBJ whole genome shotgun (WGS) entry which is preliminary data.</text>
</comment>
<feature type="transmembrane region" description="Helical" evidence="11">
    <location>
        <begin position="227"/>
        <end position="244"/>
    </location>
</feature>
<dbReference type="EMBL" id="CAJMXA010000224">
    <property type="protein sequence ID" value="CAE6421834.1"/>
    <property type="molecule type" value="Genomic_DNA"/>
</dbReference>
<evidence type="ECO:0000256" key="9">
    <source>
        <dbReference type="RuleBase" id="RU000477"/>
    </source>
</evidence>
<evidence type="ECO:0000313" key="12">
    <source>
        <dbReference type="EMBL" id="CAE6421834.1"/>
    </source>
</evidence>
<name>A0A8H2XGP0_9AGAM</name>
<feature type="transmembrane region" description="Helical" evidence="11">
    <location>
        <begin position="87"/>
        <end position="108"/>
    </location>
</feature>
<evidence type="ECO:0000256" key="6">
    <source>
        <dbReference type="ARBA" id="ARBA00022989"/>
    </source>
</evidence>
<feature type="transmembrane region" description="Helical" evidence="11">
    <location>
        <begin position="308"/>
        <end position="332"/>
    </location>
</feature>
<evidence type="ECO:0000256" key="7">
    <source>
        <dbReference type="ARBA" id="ARBA00023136"/>
    </source>
</evidence>
<keyword evidence="5" id="KW-0677">Repeat</keyword>
<protein>
    <recommendedName>
        <fullName evidence="14">Aquaporin</fullName>
    </recommendedName>
</protein>
<evidence type="ECO:0000256" key="10">
    <source>
        <dbReference type="SAM" id="MobiDB-lite"/>
    </source>
</evidence>
<organism evidence="12 13">
    <name type="scientific">Rhizoctonia solani</name>
    <dbReference type="NCBI Taxonomy" id="456999"/>
    <lineage>
        <taxon>Eukaryota</taxon>
        <taxon>Fungi</taxon>
        <taxon>Dikarya</taxon>
        <taxon>Basidiomycota</taxon>
        <taxon>Agaricomycotina</taxon>
        <taxon>Agaricomycetes</taxon>
        <taxon>Cantharellales</taxon>
        <taxon>Ceratobasidiaceae</taxon>
        <taxon>Rhizoctonia</taxon>
    </lineage>
</organism>
<dbReference type="Pfam" id="PF00230">
    <property type="entry name" value="MIP"/>
    <property type="match status" value="1"/>
</dbReference>
<comment type="catalytic activity">
    <reaction evidence="8">
        <text>H2O(in) = H2O(out)</text>
        <dbReference type="Rhea" id="RHEA:29667"/>
        <dbReference type="ChEBI" id="CHEBI:15377"/>
    </reaction>
</comment>
<comment type="similarity">
    <text evidence="2 9">Belongs to the MIP/aquaporin (TC 1.A.8) family.</text>
</comment>
<feature type="transmembrane region" description="Helical" evidence="11">
    <location>
        <begin position="170"/>
        <end position="190"/>
    </location>
</feature>
<dbReference type="Gene3D" id="1.20.1080.10">
    <property type="entry name" value="Glycerol uptake facilitator protein"/>
    <property type="match status" value="1"/>
</dbReference>
<proteinExistence type="inferred from homology"/>
<evidence type="ECO:0000256" key="4">
    <source>
        <dbReference type="ARBA" id="ARBA00022692"/>
    </source>
</evidence>
<dbReference type="SUPFAM" id="SSF81338">
    <property type="entry name" value="Aquaporin-like"/>
    <property type="match status" value="1"/>
</dbReference>
<reference evidence="12" key="1">
    <citation type="submission" date="2021-01" db="EMBL/GenBank/DDBJ databases">
        <authorList>
            <person name="Kaushik A."/>
        </authorList>
    </citation>
    <scope>NUCLEOTIDE SEQUENCE</scope>
    <source>
        <strain evidence="12">AG6-10EEA</strain>
    </source>
</reference>
<dbReference type="InterPro" id="IPR050363">
    <property type="entry name" value="MIP/Aquaporin"/>
</dbReference>
<evidence type="ECO:0000256" key="3">
    <source>
        <dbReference type="ARBA" id="ARBA00022448"/>
    </source>
</evidence>
<evidence type="ECO:0000256" key="5">
    <source>
        <dbReference type="ARBA" id="ARBA00022737"/>
    </source>
</evidence>
<keyword evidence="6 11" id="KW-1133">Transmembrane helix</keyword>
<dbReference type="NCBIfam" id="TIGR00861">
    <property type="entry name" value="MIP"/>
    <property type="match status" value="1"/>
</dbReference>
<dbReference type="PROSITE" id="PS00221">
    <property type="entry name" value="MIP"/>
    <property type="match status" value="1"/>
</dbReference>
<dbReference type="Proteomes" id="UP000663853">
    <property type="component" value="Unassembled WGS sequence"/>
</dbReference>
<accession>A0A8H2XGP0</accession>
<evidence type="ECO:0000313" key="13">
    <source>
        <dbReference type="Proteomes" id="UP000663853"/>
    </source>
</evidence>
<dbReference type="InterPro" id="IPR022357">
    <property type="entry name" value="MIP_CS"/>
</dbReference>
<gene>
    <name evidence="12" type="ORF">RDB_LOCUS13098</name>
</gene>
<dbReference type="PRINTS" id="PR00783">
    <property type="entry name" value="MINTRINSICP"/>
</dbReference>
<dbReference type="FunFam" id="1.20.1080.10:FF:000027">
    <property type="entry name" value="MIP aquaporin"/>
    <property type="match status" value="1"/>
</dbReference>
<dbReference type="PANTHER" id="PTHR43829:SF9">
    <property type="entry name" value="AQUAPORIN-9"/>
    <property type="match status" value="1"/>
</dbReference>
<dbReference type="PRINTS" id="PR02019">
    <property type="entry name" value="AQUAPORIN7"/>
</dbReference>
<keyword evidence="4 9" id="KW-0812">Transmembrane</keyword>
<dbReference type="GO" id="GO:0015250">
    <property type="term" value="F:water channel activity"/>
    <property type="evidence" value="ECO:0007669"/>
    <property type="project" value="TreeGrafter"/>
</dbReference>
<sequence>MSSGTYTPSADARAVAPDSPSLHGLSSYTYNGRTHQDSLDITEKYDPSAQVGYLEQAKQASSDDDFDHVSEFPNKWAKIRHLLREPAAEFLGTMVLVIFGTGVLSQVVLSSNDAVSARPKGEFLSVNFGWATGAALGVWLSGGISGGHINPAVTLAMAIFRGFSWKKVPSYILAQTLGACTGAGLVYANYYRAIDLFEGGIGVRTVPGTASLFTTFAAPYLSNAQCFYSEVLGTAVLLLAVFALTDKRNHSPPSGLVPLGIFMTILGEGACLGMQTAYALNPARDFGPRLMCWMAGYGRQVWNYRSQYWLYTPVIGPIVGAILGAAIYDAFIYTGPDSIFNKPNAATRSRKVNTSGENAV</sequence>
<dbReference type="PANTHER" id="PTHR43829">
    <property type="entry name" value="AQUAPORIN OR AQUAGLYCEROPORIN RELATED"/>
    <property type="match status" value="1"/>
</dbReference>
<dbReference type="AlphaFoldDB" id="A0A8H2XGP0"/>
<feature type="region of interest" description="Disordered" evidence="10">
    <location>
        <begin position="1"/>
        <end position="29"/>
    </location>
</feature>
<dbReference type="GO" id="GO:0015254">
    <property type="term" value="F:glycerol channel activity"/>
    <property type="evidence" value="ECO:0007669"/>
    <property type="project" value="TreeGrafter"/>
</dbReference>
<feature type="transmembrane region" description="Helical" evidence="11">
    <location>
        <begin position="256"/>
        <end position="280"/>
    </location>
</feature>
<keyword evidence="7 11" id="KW-0472">Membrane</keyword>
<keyword evidence="3 9" id="KW-0813">Transport</keyword>
<dbReference type="CDD" id="cd00333">
    <property type="entry name" value="MIP"/>
    <property type="match status" value="1"/>
</dbReference>
<dbReference type="GO" id="GO:0005886">
    <property type="term" value="C:plasma membrane"/>
    <property type="evidence" value="ECO:0007669"/>
    <property type="project" value="TreeGrafter"/>
</dbReference>